<reference evidence="14 15" key="1">
    <citation type="journal article" date="2015" name="Int. J. Syst. Evol. Microbiol.">
        <title>Carboxylicivirga linearis sp. nov., isolated from a sea cucumber culture pond.</title>
        <authorList>
            <person name="Wang F.Q."/>
            <person name="Zhou Y.X."/>
            <person name="Lin X.Z."/>
            <person name="Chen G.J."/>
            <person name="Du Z.J."/>
        </authorList>
    </citation>
    <scope>NUCLEOTIDE SEQUENCE [LARGE SCALE GENOMIC DNA]</scope>
    <source>
        <strain evidence="14 15">FB218</strain>
    </source>
</reference>
<feature type="coiled-coil region" evidence="9">
    <location>
        <begin position="317"/>
        <end position="372"/>
    </location>
</feature>
<dbReference type="PRINTS" id="PR00260">
    <property type="entry name" value="CHEMTRNSDUCR"/>
</dbReference>
<evidence type="ECO:0000259" key="13">
    <source>
        <dbReference type="PROSITE" id="PS50885"/>
    </source>
</evidence>
<keyword evidence="2" id="KW-1003">Cell membrane</keyword>
<evidence type="ECO:0000256" key="6">
    <source>
        <dbReference type="ARBA" id="ARBA00023136"/>
    </source>
</evidence>
<dbReference type="PROSITE" id="PS50111">
    <property type="entry name" value="CHEMOTAXIS_TRANSDUC_2"/>
    <property type="match status" value="1"/>
</dbReference>
<feature type="transmembrane region" description="Helical" evidence="11">
    <location>
        <begin position="12"/>
        <end position="33"/>
    </location>
</feature>
<dbReference type="Pfam" id="PF00015">
    <property type="entry name" value="MCPsignal"/>
    <property type="match status" value="1"/>
</dbReference>
<accession>A0ABS5JZ67</accession>
<dbReference type="EMBL" id="JAGUCO010000019">
    <property type="protein sequence ID" value="MBS2100210.1"/>
    <property type="molecule type" value="Genomic_DNA"/>
</dbReference>
<keyword evidence="9" id="KW-0175">Coiled coil</keyword>
<organism evidence="14 15">
    <name type="scientific">Carboxylicivirga linearis</name>
    <dbReference type="NCBI Taxonomy" id="1628157"/>
    <lineage>
        <taxon>Bacteria</taxon>
        <taxon>Pseudomonadati</taxon>
        <taxon>Bacteroidota</taxon>
        <taxon>Bacteroidia</taxon>
        <taxon>Marinilabiliales</taxon>
        <taxon>Marinilabiliaceae</taxon>
        <taxon>Carboxylicivirga</taxon>
    </lineage>
</organism>
<dbReference type="Pfam" id="PF17200">
    <property type="entry name" value="sCache_2"/>
    <property type="match status" value="1"/>
</dbReference>
<dbReference type="SMART" id="SM00304">
    <property type="entry name" value="HAMP"/>
    <property type="match status" value="1"/>
</dbReference>
<keyword evidence="6 11" id="KW-0472">Membrane</keyword>
<feature type="compositionally biased region" description="Basic and acidic residues" evidence="10">
    <location>
        <begin position="525"/>
        <end position="551"/>
    </location>
</feature>
<dbReference type="InterPro" id="IPR033480">
    <property type="entry name" value="sCache_2"/>
</dbReference>
<dbReference type="InterPro" id="IPR004089">
    <property type="entry name" value="MCPsignal_dom"/>
</dbReference>
<keyword evidence="3" id="KW-0145">Chemotaxis</keyword>
<dbReference type="Pfam" id="PF00672">
    <property type="entry name" value="HAMP"/>
    <property type="match status" value="1"/>
</dbReference>
<proteinExistence type="inferred from homology"/>
<dbReference type="PANTHER" id="PTHR43531">
    <property type="entry name" value="PROTEIN ICFG"/>
    <property type="match status" value="1"/>
</dbReference>
<dbReference type="SUPFAM" id="SSF58104">
    <property type="entry name" value="Methyl-accepting chemotaxis protein (MCP) signaling domain"/>
    <property type="match status" value="1"/>
</dbReference>
<name>A0ABS5JZ67_9BACT</name>
<evidence type="ECO:0000256" key="8">
    <source>
        <dbReference type="PROSITE-ProRule" id="PRU00284"/>
    </source>
</evidence>
<comment type="caution">
    <text evidence="14">The sequence shown here is derived from an EMBL/GenBank/DDBJ whole genome shotgun (WGS) entry which is preliminary data.</text>
</comment>
<comment type="similarity">
    <text evidence="7">Belongs to the methyl-accepting chemotaxis (MCP) protein family.</text>
</comment>
<dbReference type="CDD" id="cd06225">
    <property type="entry name" value="HAMP"/>
    <property type="match status" value="1"/>
</dbReference>
<evidence type="ECO:0000256" key="9">
    <source>
        <dbReference type="SAM" id="Coils"/>
    </source>
</evidence>
<evidence type="ECO:0000259" key="12">
    <source>
        <dbReference type="PROSITE" id="PS50111"/>
    </source>
</evidence>
<evidence type="ECO:0000256" key="2">
    <source>
        <dbReference type="ARBA" id="ARBA00022475"/>
    </source>
</evidence>
<dbReference type="InterPro" id="IPR003660">
    <property type="entry name" value="HAMP_dom"/>
</dbReference>
<dbReference type="PROSITE" id="PS50885">
    <property type="entry name" value="HAMP"/>
    <property type="match status" value="1"/>
</dbReference>
<evidence type="ECO:0000313" key="14">
    <source>
        <dbReference type="EMBL" id="MBS2100210.1"/>
    </source>
</evidence>
<dbReference type="SMART" id="SM01049">
    <property type="entry name" value="Cache_2"/>
    <property type="match status" value="1"/>
</dbReference>
<evidence type="ECO:0000256" key="1">
    <source>
        <dbReference type="ARBA" id="ARBA00004651"/>
    </source>
</evidence>
<feature type="region of interest" description="Disordered" evidence="10">
    <location>
        <begin position="522"/>
        <end position="551"/>
    </location>
</feature>
<dbReference type="Gene3D" id="3.30.450.20">
    <property type="entry name" value="PAS domain"/>
    <property type="match status" value="1"/>
</dbReference>
<feature type="transmembrane region" description="Helical" evidence="11">
    <location>
        <begin position="208"/>
        <end position="229"/>
    </location>
</feature>
<dbReference type="Proteomes" id="UP000708576">
    <property type="component" value="Unassembled WGS sequence"/>
</dbReference>
<feature type="domain" description="Methyl-accepting transducer" evidence="12">
    <location>
        <begin position="288"/>
        <end position="503"/>
    </location>
</feature>
<evidence type="ECO:0000256" key="4">
    <source>
        <dbReference type="ARBA" id="ARBA00022692"/>
    </source>
</evidence>
<dbReference type="PANTHER" id="PTHR43531:SF11">
    <property type="entry name" value="METHYL-ACCEPTING CHEMOTAXIS PROTEIN 3"/>
    <property type="match status" value="1"/>
</dbReference>
<dbReference type="Gene3D" id="1.10.287.950">
    <property type="entry name" value="Methyl-accepting chemotaxis protein"/>
    <property type="match status" value="1"/>
</dbReference>
<keyword evidence="5 11" id="KW-1133">Transmembrane helix</keyword>
<dbReference type="RefSeq" id="WP_212217623.1">
    <property type="nucleotide sequence ID" value="NZ_JAGUCO010000019.1"/>
</dbReference>
<keyword evidence="4 11" id="KW-0812">Transmembrane</keyword>
<dbReference type="InterPro" id="IPR004090">
    <property type="entry name" value="Chemotax_Me-accpt_rcpt"/>
</dbReference>
<comment type="subcellular location">
    <subcellularLocation>
        <location evidence="1">Cell membrane</location>
        <topology evidence="1">Multi-pass membrane protein</topology>
    </subcellularLocation>
</comment>
<evidence type="ECO:0000256" key="5">
    <source>
        <dbReference type="ARBA" id="ARBA00022989"/>
    </source>
</evidence>
<evidence type="ECO:0000256" key="11">
    <source>
        <dbReference type="SAM" id="Phobius"/>
    </source>
</evidence>
<evidence type="ECO:0000256" key="3">
    <source>
        <dbReference type="ARBA" id="ARBA00022500"/>
    </source>
</evidence>
<evidence type="ECO:0000256" key="7">
    <source>
        <dbReference type="ARBA" id="ARBA00029447"/>
    </source>
</evidence>
<dbReference type="InterPro" id="IPR051310">
    <property type="entry name" value="MCP_chemotaxis"/>
</dbReference>
<protein>
    <submittedName>
        <fullName evidence="14">Cache domain-containing protein</fullName>
    </submittedName>
</protein>
<sequence length="567" mass="62095">MIKLNITNKIVLLAISAALFLGLIISSIFVYVINRDQKRELSQLEELLRSDYDNKIKEHSQIILSMLNQIEKVGNEFGLSKDSTEKFAANIIREAKYGEVGYFWADKSNGQNVFIKGSGTEGTDRWDIKDAKGNMLVQDIINAAIEGDGFSEYWWPKANSDEPLPKRSYSAHFKPYDWVIGTGNYTDEIDNEILLHTEESNKAMRDTLILLLIIFTVVTALIITTSIIIGRRVSMPIVSLVSDVEEVGKGNIDKIIKTKAKDEIGQLVSALNSMLANLRNVVEAIINGSDEISNASYQLSSASEQLSQGASEQASSIEEVSSTMEEMSSNIEQNSENANVTDKVSSEASISITEVAKQAQKVEETNKKIAEKITVINDIAFQTNILALNAAVEAARAGEHGRGFAVVAAEVRKLAENSKVAADEIVGLAQAGLELTEKAGIVMLDTIPKIENTSKLTQEIAAASMEQTNGAAQVNSAIQQLNSITQQNASSSEELASNAESLSEQAQHLIKVVSFFNIGHKKAQKKDIKPTAPKDEPKNTEVEKKTTTSDDNVIKLDLNKDDDYQTF</sequence>
<evidence type="ECO:0000313" key="15">
    <source>
        <dbReference type="Proteomes" id="UP000708576"/>
    </source>
</evidence>
<dbReference type="SMART" id="SM00283">
    <property type="entry name" value="MA"/>
    <property type="match status" value="1"/>
</dbReference>
<gene>
    <name evidence="14" type="ORF">KEM10_18130</name>
</gene>
<feature type="domain" description="HAMP" evidence="13">
    <location>
        <begin position="231"/>
        <end position="283"/>
    </location>
</feature>
<keyword evidence="15" id="KW-1185">Reference proteome</keyword>
<keyword evidence="8" id="KW-0807">Transducer</keyword>
<evidence type="ECO:0000256" key="10">
    <source>
        <dbReference type="SAM" id="MobiDB-lite"/>
    </source>
</evidence>